<dbReference type="PANTHER" id="PTHR14226">
    <property type="entry name" value="NEUROPATHY TARGET ESTERASE/SWISS CHEESE D.MELANOGASTER"/>
    <property type="match status" value="1"/>
</dbReference>
<evidence type="ECO:0000256" key="1">
    <source>
        <dbReference type="ARBA" id="ARBA00022801"/>
    </source>
</evidence>
<comment type="caution">
    <text evidence="7">The sequence shown here is derived from an EMBL/GenBank/DDBJ whole genome shotgun (WGS) entry which is preliminary data.</text>
</comment>
<dbReference type="Proteomes" id="UP001224392">
    <property type="component" value="Unassembled WGS sequence"/>
</dbReference>
<keyword evidence="2 4" id="KW-0442">Lipid degradation</keyword>
<protein>
    <submittedName>
        <fullName evidence="7">Patatin-like phospholipase family protein</fullName>
    </submittedName>
</protein>
<keyword evidence="1 4" id="KW-0378">Hydrolase</keyword>
<feature type="compositionally biased region" description="Basic and acidic residues" evidence="5">
    <location>
        <begin position="398"/>
        <end position="407"/>
    </location>
</feature>
<organism evidence="7 8">
    <name type="scientific">Biformimicrobium ophioploci</name>
    <dbReference type="NCBI Taxonomy" id="3036711"/>
    <lineage>
        <taxon>Bacteria</taxon>
        <taxon>Pseudomonadati</taxon>
        <taxon>Pseudomonadota</taxon>
        <taxon>Gammaproteobacteria</taxon>
        <taxon>Cellvibrionales</taxon>
        <taxon>Microbulbiferaceae</taxon>
        <taxon>Biformimicrobium</taxon>
    </lineage>
</organism>
<evidence type="ECO:0000313" key="8">
    <source>
        <dbReference type="Proteomes" id="UP001224392"/>
    </source>
</evidence>
<name>A0ABQ6M338_9GAMM</name>
<evidence type="ECO:0000259" key="6">
    <source>
        <dbReference type="PROSITE" id="PS51635"/>
    </source>
</evidence>
<dbReference type="PANTHER" id="PTHR14226:SF57">
    <property type="entry name" value="BLR7027 PROTEIN"/>
    <property type="match status" value="1"/>
</dbReference>
<comment type="caution">
    <text evidence="4">Lacks conserved residue(s) required for the propagation of feature annotation.</text>
</comment>
<feature type="domain" description="PNPLA" evidence="6">
    <location>
        <begin position="25"/>
        <end position="238"/>
    </location>
</feature>
<dbReference type="PROSITE" id="PS51635">
    <property type="entry name" value="PNPLA"/>
    <property type="match status" value="1"/>
</dbReference>
<dbReference type="Pfam" id="PF01734">
    <property type="entry name" value="Patatin"/>
    <property type="match status" value="1"/>
</dbReference>
<dbReference type="EMBL" id="BSYJ01000008">
    <property type="protein sequence ID" value="GMG88699.1"/>
    <property type="molecule type" value="Genomic_DNA"/>
</dbReference>
<proteinExistence type="predicted"/>
<keyword evidence="3 4" id="KW-0443">Lipid metabolism</keyword>
<evidence type="ECO:0000256" key="3">
    <source>
        <dbReference type="ARBA" id="ARBA00023098"/>
    </source>
</evidence>
<evidence type="ECO:0000256" key="4">
    <source>
        <dbReference type="PROSITE-ProRule" id="PRU01161"/>
    </source>
</evidence>
<dbReference type="InterPro" id="IPR016035">
    <property type="entry name" value="Acyl_Trfase/lysoPLipase"/>
</dbReference>
<evidence type="ECO:0000256" key="5">
    <source>
        <dbReference type="SAM" id="MobiDB-lite"/>
    </source>
</evidence>
<reference evidence="7 8" key="1">
    <citation type="submission" date="2023-04" db="EMBL/GenBank/DDBJ databases">
        <title>Marinobulbifer ophiurae gen. nov., sp. Nov., isolate from tissue of brittle star Ophioplocus japonicus.</title>
        <authorList>
            <person name="Kawano K."/>
            <person name="Sawayama S."/>
            <person name="Nakagawa S."/>
        </authorList>
    </citation>
    <scope>NUCLEOTIDE SEQUENCE [LARGE SCALE GENOMIC DNA]</scope>
    <source>
        <strain evidence="7 8">NKW57</strain>
    </source>
</reference>
<keyword evidence="8" id="KW-1185">Reference proteome</keyword>
<sequence>MAKQKAEKAGADENQDVSATTNSALILSGGGARAAYQVGVLKALAELTPPDRPNPFNIICGTSAGAVNAMFLAGYDGDFKASVDHLCSLWLNITADQIYRTEWYNVVGNLLSFSGSLLHRGIGRGRPLAMLNNSPFREFIFEKLDFGVIQRKIDSGILRALCVNAMSYSEGESVSFFQGGPELKEWRRFRRYGVRARLNIDHLMASLAIPTVFPTVKIGSEYFGDGAVRQLAPISPALHLGADRIFVVGVSDNRSPVHWGKQRLRPKHSPSIAQIGGHLFNAAFIDSLEGDLEHLERVNHLLEAAEEKGGNLDTPLRPVETAVIEPSQSLEDIAARKVQHLAGILRFIFRATGGTNTGGGASPASYLLFERPFTSELIDLGYQDAMWAQDSLRHFLRPPEQKEEPRKTFFGLRRKTVTEDADENPT</sequence>
<feature type="active site" description="Proton acceptor" evidence="4">
    <location>
        <position position="225"/>
    </location>
</feature>
<feature type="short sequence motif" description="DGA/G" evidence="4">
    <location>
        <begin position="225"/>
        <end position="227"/>
    </location>
</feature>
<feature type="short sequence motif" description="GXSXG" evidence="4">
    <location>
        <begin position="61"/>
        <end position="65"/>
    </location>
</feature>
<dbReference type="Gene3D" id="3.40.1090.10">
    <property type="entry name" value="Cytosolic phospholipase A2 catalytic domain"/>
    <property type="match status" value="1"/>
</dbReference>
<accession>A0ABQ6M338</accession>
<dbReference type="SUPFAM" id="SSF52151">
    <property type="entry name" value="FabD/lysophospholipase-like"/>
    <property type="match status" value="1"/>
</dbReference>
<dbReference type="InterPro" id="IPR050301">
    <property type="entry name" value="NTE"/>
</dbReference>
<dbReference type="InterPro" id="IPR002641">
    <property type="entry name" value="PNPLA_dom"/>
</dbReference>
<evidence type="ECO:0000256" key="2">
    <source>
        <dbReference type="ARBA" id="ARBA00022963"/>
    </source>
</evidence>
<gene>
    <name evidence="7" type="ORF">MNKW57_30200</name>
</gene>
<dbReference type="RefSeq" id="WP_285765307.1">
    <property type="nucleotide sequence ID" value="NZ_BSYJ01000008.1"/>
</dbReference>
<dbReference type="CDD" id="cd07209">
    <property type="entry name" value="Pat_hypo_Ecoli_Z1214_like"/>
    <property type="match status" value="1"/>
</dbReference>
<evidence type="ECO:0000313" key="7">
    <source>
        <dbReference type="EMBL" id="GMG88699.1"/>
    </source>
</evidence>
<feature type="active site" description="Nucleophile" evidence="4">
    <location>
        <position position="63"/>
    </location>
</feature>
<feature type="region of interest" description="Disordered" evidence="5">
    <location>
        <begin position="398"/>
        <end position="426"/>
    </location>
</feature>